<evidence type="ECO:0000313" key="3">
    <source>
        <dbReference type="Proteomes" id="UP001243330"/>
    </source>
</evidence>
<evidence type="ECO:0000313" key="2">
    <source>
        <dbReference type="EMBL" id="KAK1840956.1"/>
    </source>
</evidence>
<organism evidence="2 3">
    <name type="scientific">Colletotrichum chrysophilum</name>
    <dbReference type="NCBI Taxonomy" id="1836956"/>
    <lineage>
        <taxon>Eukaryota</taxon>
        <taxon>Fungi</taxon>
        <taxon>Dikarya</taxon>
        <taxon>Ascomycota</taxon>
        <taxon>Pezizomycotina</taxon>
        <taxon>Sordariomycetes</taxon>
        <taxon>Hypocreomycetidae</taxon>
        <taxon>Glomerellales</taxon>
        <taxon>Glomerellaceae</taxon>
        <taxon>Colletotrichum</taxon>
        <taxon>Colletotrichum gloeosporioides species complex</taxon>
    </lineage>
</organism>
<feature type="region of interest" description="Disordered" evidence="1">
    <location>
        <begin position="128"/>
        <end position="167"/>
    </location>
</feature>
<proteinExistence type="predicted"/>
<dbReference type="AlphaFoldDB" id="A0AAD9A3T1"/>
<reference evidence="2" key="1">
    <citation type="submission" date="2023-01" db="EMBL/GenBank/DDBJ databases">
        <title>Colletotrichum chrysophilum M932 genome sequence.</title>
        <authorList>
            <person name="Baroncelli R."/>
        </authorList>
    </citation>
    <scope>NUCLEOTIDE SEQUENCE</scope>
    <source>
        <strain evidence="2">M932</strain>
    </source>
</reference>
<accession>A0AAD9A3T1</accession>
<dbReference type="EMBL" id="JAQOWY010000517">
    <property type="protein sequence ID" value="KAK1840956.1"/>
    <property type="molecule type" value="Genomic_DNA"/>
</dbReference>
<feature type="region of interest" description="Disordered" evidence="1">
    <location>
        <begin position="1"/>
        <end position="29"/>
    </location>
</feature>
<feature type="compositionally biased region" description="Basic and acidic residues" evidence="1">
    <location>
        <begin position="7"/>
        <end position="24"/>
    </location>
</feature>
<keyword evidence="3" id="KW-1185">Reference proteome</keyword>
<comment type="caution">
    <text evidence="2">The sequence shown here is derived from an EMBL/GenBank/DDBJ whole genome shotgun (WGS) entry which is preliminary data.</text>
</comment>
<name>A0AAD9A3T1_9PEZI</name>
<sequence>MCAQHPHRGDAAKPKAREGEEGEWKVGGPLPLSTVHAKGSIEAAPGNPTWTRPSHPRFLSAAALRRRPGDGCGWLLACLLAASYGEHRPVRPKPLSMRPPATADTGGRSGRRCCCCCCWQRSSDRPAHGRQRKAETEERRMGGRKRRKRWLAAPLGRRSRRSVKPAGSAFCPDANPLPLIRTWDKYEHSWC</sequence>
<gene>
    <name evidence="2" type="ORF">CCHR01_16406</name>
</gene>
<protein>
    <submittedName>
        <fullName evidence="2">Uncharacterized protein</fullName>
    </submittedName>
</protein>
<feature type="compositionally biased region" description="Basic and acidic residues" evidence="1">
    <location>
        <begin position="128"/>
        <end position="141"/>
    </location>
</feature>
<dbReference type="Proteomes" id="UP001243330">
    <property type="component" value="Unassembled WGS sequence"/>
</dbReference>
<evidence type="ECO:0000256" key="1">
    <source>
        <dbReference type="SAM" id="MobiDB-lite"/>
    </source>
</evidence>